<organism evidence="2 3">
    <name type="scientific">Pseudoalteromonas gelatinilytica</name>
    <dbReference type="NCBI Taxonomy" id="1703256"/>
    <lineage>
        <taxon>Bacteria</taxon>
        <taxon>Pseudomonadati</taxon>
        <taxon>Pseudomonadota</taxon>
        <taxon>Gammaproteobacteria</taxon>
        <taxon>Alteromonadales</taxon>
        <taxon>Pseudoalteromonadaceae</taxon>
        <taxon>Pseudoalteromonas</taxon>
    </lineage>
</organism>
<proteinExistence type="predicted"/>
<feature type="domain" description="NAD(P)-binding" evidence="1">
    <location>
        <begin position="8"/>
        <end position="188"/>
    </location>
</feature>
<evidence type="ECO:0000313" key="3">
    <source>
        <dbReference type="Proteomes" id="UP000265938"/>
    </source>
</evidence>
<accession>A0A3A3EQS9</accession>
<evidence type="ECO:0000313" key="2">
    <source>
        <dbReference type="EMBL" id="RJF35703.1"/>
    </source>
</evidence>
<dbReference type="EMBL" id="QYSE01000002">
    <property type="protein sequence ID" value="RJF35703.1"/>
    <property type="molecule type" value="Genomic_DNA"/>
</dbReference>
<dbReference type="Gene3D" id="3.40.50.720">
    <property type="entry name" value="NAD(P)-binding Rossmann-like Domain"/>
    <property type="match status" value="1"/>
</dbReference>
<reference evidence="2 3" key="1">
    <citation type="submission" date="2018-09" db="EMBL/GenBank/DDBJ databases">
        <title>Identification of marine bacteria producing industrial enzymes.</title>
        <authorList>
            <person name="Cheng T.H."/>
            <person name="Saidin J."/>
            <person name="Muhd D.D."/>
            <person name="Isa M.N.M."/>
            <person name="Bakar M.F.A."/>
            <person name="Ismail N."/>
        </authorList>
    </citation>
    <scope>NUCLEOTIDE SEQUENCE [LARGE SCALE GENOMIC DNA]</scope>
    <source>
        <strain evidence="2 3">MNAD 1.6</strain>
    </source>
</reference>
<protein>
    <submittedName>
        <fullName evidence="2">NAD-dependent dehydratase</fullName>
    </submittedName>
</protein>
<dbReference type="PANTHER" id="PTHR43355:SF2">
    <property type="entry name" value="FLAVIN REDUCTASE (NADPH)"/>
    <property type="match status" value="1"/>
</dbReference>
<dbReference type="InterPro" id="IPR016040">
    <property type="entry name" value="NAD(P)-bd_dom"/>
</dbReference>
<dbReference type="GO" id="GO:0042602">
    <property type="term" value="F:riboflavin reductase (NADPH) activity"/>
    <property type="evidence" value="ECO:0007669"/>
    <property type="project" value="TreeGrafter"/>
</dbReference>
<evidence type="ECO:0000259" key="1">
    <source>
        <dbReference type="Pfam" id="PF13460"/>
    </source>
</evidence>
<dbReference type="InterPro" id="IPR051606">
    <property type="entry name" value="Polyketide_Oxido-like"/>
</dbReference>
<dbReference type="Proteomes" id="UP000265938">
    <property type="component" value="Unassembled WGS sequence"/>
</dbReference>
<dbReference type="GO" id="GO:0004074">
    <property type="term" value="F:biliverdin reductase [NAD(P)H] activity"/>
    <property type="evidence" value="ECO:0007669"/>
    <property type="project" value="TreeGrafter"/>
</dbReference>
<name>A0A3A3EQS9_9GAMM</name>
<dbReference type="SUPFAM" id="SSF51735">
    <property type="entry name" value="NAD(P)-binding Rossmann-fold domains"/>
    <property type="match status" value="1"/>
</dbReference>
<dbReference type="Pfam" id="PF13460">
    <property type="entry name" value="NAD_binding_10"/>
    <property type="match status" value="1"/>
</dbReference>
<gene>
    <name evidence="2" type="ORF">D4741_12090</name>
</gene>
<sequence>MKKVLILGASGQIAKWVVSMLAGNTDIEQTLLLRDVNKLDYELPSNAQLVVGDVLNKKGLAKVIKGHDIVYANLAGEVDLQAKNIVDAMNDAQISRLIFINSLGIYQEVPGKFGQWNENEIGKYLGPYRQAADVIEGSLLNYTILRAAWLTDHDEVDYEITQRDEPFKGTVVSRKSVAALVTHIIESPATYSHANIGVNKPNSEGDKPVLDYELA</sequence>
<dbReference type="PANTHER" id="PTHR43355">
    <property type="entry name" value="FLAVIN REDUCTASE (NADPH)"/>
    <property type="match status" value="1"/>
</dbReference>
<comment type="caution">
    <text evidence="2">The sequence shown here is derived from an EMBL/GenBank/DDBJ whole genome shotgun (WGS) entry which is preliminary data.</text>
</comment>
<dbReference type="AlphaFoldDB" id="A0A3A3EQS9"/>
<dbReference type="RefSeq" id="WP_119853151.1">
    <property type="nucleotide sequence ID" value="NZ_QYSE01000002.1"/>
</dbReference>
<dbReference type="InterPro" id="IPR036291">
    <property type="entry name" value="NAD(P)-bd_dom_sf"/>
</dbReference>